<reference evidence="2 3" key="1">
    <citation type="submission" date="2019-03" db="EMBL/GenBank/DDBJ databases">
        <title>Genomic Encyclopedia of Type Strains, Phase IV (KMG-IV): sequencing the most valuable type-strain genomes for metagenomic binning, comparative biology and taxonomic classification.</title>
        <authorList>
            <person name="Goeker M."/>
        </authorList>
    </citation>
    <scope>NUCLEOTIDE SEQUENCE [LARGE SCALE GENOMIC DNA]</scope>
    <source>
        <strain evidence="2 3">DSM 104836</strain>
    </source>
</reference>
<sequence>MNAEEKHLEDLRSYLTSMAADILQTSDKKARIALGATANAVLGAAFVTTVTGAVGALGTASTGAAIAGLAGVAKSTATLYWIGGLVGGGVVAGTAVIGAGAVGVGIWGSVKARKAILGSGRISALNGTEQRIVLAIGALTKAIGEATDGCAPSVREVDLFVKIGVLPLLAEVETGLASGAFANMKVYRRVRLRGRVSNLSRLVGREKNVT</sequence>
<keyword evidence="1" id="KW-1133">Transmembrane helix</keyword>
<name>A0A4V2UPT6_9RHOB</name>
<comment type="caution">
    <text evidence="2">The sequence shown here is derived from an EMBL/GenBank/DDBJ whole genome shotgun (WGS) entry which is preliminary data.</text>
</comment>
<evidence type="ECO:0000256" key="1">
    <source>
        <dbReference type="SAM" id="Phobius"/>
    </source>
</evidence>
<organism evidence="2 3">
    <name type="scientific">Primorskyibacter sedentarius</name>
    <dbReference type="NCBI Taxonomy" id="745311"/>
    <lineage>
        <taxon>Bacteria</taxon>
        <taxon>Pseudomonadati</taxon>
        <taxon>Pseudomonadota</taxon>
        <taxon>Alphaproteobacteria</taxon>
        <taxon>Rhodobacterales</taxon>
        <taxon>Roseobacteraceae</taxon>
        <taxon>Primorskyibacter</taxon>
    </lineage>
</organism>
<keyword evidence="1" id="KW-0472">Membrane</keyword>
<accession>A0A4V2UPT6</accession>
<protein>
    <submittedName>
        <fullName evidence="2">Uncharacterized protein</fullName>
    </submittedName>
</protein>
<feature type="transmembrane region" description="Helical" evidence="1">
    <location>
        <begin position="32"/>
        <end position="58"/>
    </location>
</feature>
<dbReference type="Proteomes" id="UP000295696">
    <property type="component" value="Unassembled WGS sequence"/>
</dbReference>
<dbReference type="AlphaFoldDB" id="A0A4V2UPT6"/>
<evidence type="ECO:0000313" key="3">
    <source>
        <dbReference type="Proteomes" id="UP000295696"/>
    </source>
</evidence>
<keyword evidence="1" id="KW-0812">Transmembrane</keyword>
<feature type="transmembrane region" description="Helical" evidence="1">
    <location>
        <begin position="78"/>
        <end position="107"/>
    </location>
</feature>
<gene>
    <name evidence="2" type="ORF">EDD52_101285</name>
</gene>
<keyword evidence="3" id="KW-1185">Reference proteome</keyword>
<proteinExistence type="predicted"/>
<dbReference type="EMBL" id="SLZU01000001">
    <property type="protein sequence ID" value="TCS67190.1"/>
    <property type="molecule type" value="Genomic_DNA"/>
</dbReference>
<evidence type="ECO:0000313" key="2">
    <source>
        <dbReference type="EMBL" id="TCS67190.1"/>
    </source>
</evidence>